<dbReference type="Gene3D" id="3.20.20.60">
    <property type="entry name" value="Phosphoenolpyruvate-binding domains"/>
    <property type="match status" value="1"/>
</dbReference>
<reference evidence="7 8" key="1">
    <citation type="submission" date="2017-06" db="EMBL/GenBank/DDBJ databases">
        <title>Draft genome of Pseudomonas nitroreducens DF05.</title>
        <authorList>
            <person name="Iyer R."/>
        </authorList>
    </citation>
    <scope>NUCLEOTIDE SEQUENCE [LARGE SCALE GENOMIC DNA]</scope>
    <source>
        <strain evidence="7 8">DF05</strain>
    </source>
</reference>
<comment type="caution">
    <text evidence="7">The sequence shown here is derived from an EMBL/GenBank/DDBJ whole genome shotgun (WGS) entry which is preliminary data.</text>
</comment>
<evidence type="ECO:0000256" key="4">
    <source>
        <dbReference type="PIRSR" id="PIRSR015582-1"/>
    </source>
</evidence>
<dbReference type="PANTHER" id="PTHR32308:SF10">
    <property type="entry name" value="CITRATE LYASE SUBUNIT BETA"/>
    <property type="match status" value="1"/>
</dbReference>
<dbReference type="InterPro" id="IPR005000">
    <property type="entry name" value="Aldolase/citrate-lyase_domain"/>
</dbReference>
<dbReference type="SUPFAM" id="SSF51621">
    <property type="entry name" value="Phosphoenolpyruvate/pyruvate domain"/>
    <property type="match status" value="1"/>
</dbReference>
<accession>A0A2D0ACA9</accession>
<dbReference type="PIRSF" id="PIRSF015582">
    <property type="entry name" value="Cit_lyase_B"/>
    <property type="match status" value="1"/>
</dbReference>
<protein>
    <submittedName>
        <fullName evidence="7">CoA ester lyase</fullName>
    </submittedName>
</protein>
<evidence type="ECO:0000256" key="3">
    <source>
        <dbReference type="ARBA" id="ARBA00022842"/>
    </source>
</evidence>
<dbReference type="EMBL" id="NJBA01000012">
    <property type="protein sequence ID" value="OWP47870.1"/>
    <property type="molecule type" value="Genomic_DNA"/>
</dbReference>
<proteinExistence type="predicted"/>
<dbReference type="Proteomes" id="UP000198145">
    <property type="component" value="Unassembled WGS sequence"/>
</dbReference>
<name>A0A2D0ACA9_PSENT</name>
<feature type="binding site" evidence="5">
    <location>
        <position position="148"/>
    </location>
    <ligand>
        <name>Mg(2+)</name>
        <dbReference type="ChEBI" id="CHEBI:18420"/>
    </ligand>
</feature>
<feature type="domain" description="HpcH/HpaI aldolase/citrate lyase" evidence="6">
    <location>
        <begin position="12"/>
        <end position="219"/>
    </location>
</feature>
<evidence type="ECO:0000256" key="2">
    <source>
        <dbReference type="ARBA" id="ARBA00022723"/>
    </source>
</evidence>
<evidence type="ECO:0000313" key="7">
    <source>
        <dbReference type="EMBL" id="OWP47870.1"/>
    </source>
</evidence>
<dbReference type="GO" id="GO:0000287">
    <property type="term" value="F:magnesium ion binding"/>
    <property type="evidence" value="ECO:0007669"/>
    <property type="project" value="TreeGrafter"/>
</dbReference>
<organism evidence="7 8">
    <name type="scientific">Pseudomonas nitroreducens</name>
    <dbReference type="NCBI Taxonomy" id="46680"/>
    <lineage>
        <taxon>Bacteria</taxon>
        <taxon>Pseudomonadati</taxon>
        <taxon>Pseudomonadota</taxon>
        <taxon>Gammaproteobacteria</taxon>
        <taxon>Pseudomonadales</taxon>
        <taxon>Pseudomonadaceae</taxon>
        <taxon>Pseudomonas</taxon>
    </lineage>
</organism>
<dbReference type="eggNOG" id="COG2301">
    <property type="taxonomic scope" value="Bacteria"/>
</dbReference>
<gene>
    <name evidence="7" type="ORF">CEG18_27350</name>
</gene>
<feature type="binding site" evidence="4">
    <location>
        <position position="122"/>
    </location>
    <ligand>
        <name>substrate</name>
    </ligand>
</feature>
<dbReference type="InterPro" id="IPR015813">
    <property type="entry name" value="Pyrv/PenolPyrv_kinase-like_dom"/>
</dbReference>
<dbReference type="GO" id="GO:0006107">
    <property type="term" value="P:oxaloacetate metabolic process"/>
    <property type="evidence" value="ECO:0007669"/>
    <property type="project" value="TreeGrafter"/>
</dbReference>
<evidence type="ECO:0000256" key="5">
    <source>
        <dbReference type="PIRSR" id="PIRSR015582-2"/>
    </source>
</evidence>
<dbReference type="InterPro" id="IPR011206">
    <property type="entry name" value="Citrate_lyase_beta/mcl1/mcl2"/>
</dbReference>
<dbReference type="InterPro" id="IPR040442">
    <property type="entry name" value="Pyrv_kinase-like_dom_sf"/>
</dbReference>
<feature type="binding site" evidence="4">
    <location>
        <position position="71"/>
    </location>
    <ligand>
        <name>substrate</name>
    </ligand>
</feature>
<dbReference type="PANTHER" id="PTHR32308">
    <property type="entry name" value="LYASE BETA SUBUNIT, PUTATIVE (AFU_ORTHOLOGUE AFUA_4G13030)-RELATED"/>
    <property type="match status" value="1"/>
</dbReference>
<keyword evidence="3 5" id="KW-0460">Magnesium</keyword>
<keyword evidence="7" id="KW-0456">Lyase</keyword>
<dbReference type="GO" id="GO:0016829">
    <property type="term" value="F:lyase activity"/>
    <property type="evidence" value="ECO:0007669"/>
    <property type="project" value="UniProtKB-KW"/>
</dbReference>
<dbReference type="Pfam" id="PF03328">
    <property type="entry name" value="HpcH_HpaI"/>
    <property type="match status" value="1"/>
</dbReference>
<evidence type="ECO:0000259" key="6">
    <source>
        <dbReference type="Pfam" id="PF03328"/>
    </source>
</evidence>
<dbReference type="AlphaFoldDB" id="A0A2D0ACA9"/>
<feature type="binding site" evidence="5">
    <location>
        <position position="122"/>
    </location>
    <ligand>
        <name>Mg(2+)</name>
        <dbReference type="ChEBI" id="CHEBI:18420"/>
    </ligand>
</feature>
<evidence type="ECO:0000313" key="8">
    <source>
        <dbReference type="Proteomes" id="UP000198145"/>
    </source>
</evidence>
<dbReference type="STRING" id="46680.GCA_000807755_00812"/>
<dbReference type="RefSeq" id="WP_088421576.1">
    <property type="nucleotide sequence ID" value="NZ_NJBA01000012.1"/>
</dbReference>
<comment type="cofactor">
    <cofactor evidence="1">
        <name>Mg(2+)</name>
        <dbReference type="ChEBI" id="CHEBI:18420"/>
    </cofactor>
</comment>
<sequence length="277" mass="29207">MIQQSPADSIVRTALFVPGSRPERFAKALASGADAVIVDFEDAVEASLKAQARDNLEAFLGANPDARVRVRVNAAGDPEQAADLELCRRLPGVIGILLPKAERAMQVRIAASCDKPVWPLIESARGLLALGEIAACEGVERLTFGGLDLALDIGMNSGTQAAAVVYDQVRLNLLLHSRVNDLQPPLDTVFPAFDDAEGFAATIRHGRDLGLLGALCIHPKQVGVAHAALAPNADELDWARRVVTAAESGAAAFQVDGQMVDAPVLSRARRLLASAGD</sequence>
<keyword evidence="2 5" id="KW-0479">Metal-binding</keyword>
<evidence type="ECO:0000256" key="1">
    <source>
        <dbReference type="ARBA" id="ARBA00001946"/>
    </source>
</evidence>